<evidence type="ECO:0000313" key="3">
    <source>
        <dbReference type="Proteomes" id="UP001158598"/>
    </source>
</evidence>
<dbReference type="AlphaFoldDB" id="A0AA35XZR4"/>
<protein>
    <submittedName>
        <fullName evidence="2">Uncharacterized protein</fullName>
    </submittedName>
</protein>
<evidence type="ECO:0000256" key="1">
    <source>
        <dbReference type="SAM" id="Phobius"/>
    </source>
</evidence>
<evidence type="ECO:0000313" key="2">
    <source>
        <dbReference type="EMBL" id="CAI8780170.1"/>
    </source>
</evidence>
<organism evidence="2 3">
    <name type="scientific">Methylococcus capsulatus</name>
    <dbReference type="NCBI Taxonomy" id="414"/>
    <lineage>
        <taxon>Bacteria</taxon>
        <taxon>Pseudomonadati</taxon>
        <taxon>Pseudomonadota</taxon>
        <taxon>Gammaproteobacteria</taxon>
        <taxon>Methylococcales</taxon>
        <taxon>Methylococcaceae</taxon>
        <taxon>Methylococcus</taxon>
    </lineage>
</organism>
<name>A0AA35XZR4_METCP</name>
<accession>A0AA35XZR4</accession>
<dbReference type="RefSeq" id="WP_017366037.1">
    <property type="nucleotide sequence ID" value="NZ_CP079096.1"/>
</dbReference>
<feature type="transmembrane region" description="Helical" evidence="1">
    <location>
        <begin position="7"/>
        <end position="26"/>
    </location>
</feature>
<gene>
    <name evidence="2" type="ORF">MCNOR_1189</name>
</gene>
<reference evidence="2" key="1">
    <citation type="submission" date="2023-03" db="EMBL/GenBank/DDBJ databases">
        <authorList>
            <person name="Pearce D."/>
        </authorList>
    </citation>
    <scope>NUCLEOTIDE SEQUENCE</scope>
    <source>
        <strain evidence="2">Mc</strain>
    </source>
</reference>
<keyword evidence="1" id="KW-1133">Transmembrane helix</keyword>
<dbReference type="Proteomes" id="UP001158598">
    <property type="component" value="Chromosome"/>
</dbReference>
<proteinExistence type="predicted"/>
<sequence length="56" mass="6573">MERQKDNFWFYIGGLIVLVIALVFVFKNTHKEAIPEKAYTETSKEIEEQIAKAKQQ</sequence>
<dbReference type="EMBL" id="OX458332">
    <property type="protein sequence ID" value="CAI8780170.1"/>
    <property type="molecule type" value="Genomic_DNA"/>
</dbReference>
<keyword evidence="1" id="KW-0472">Membrane</keyword>
<keyword evidence="1" id="KW-0812">Transmembrane</keyword>